<sequence>MPWLTFGATRATAILGSNDQVKKFEEVDKDELIEKTLDEAVALSLQRDAVGAGIVLIPQNHIDIGFCLYYNIRNRPDPSQERRYGILAKWIRSTYRFWASIKTFCGWCVADVAGCHDSARGGQPAERSSAGLSTPGYGPGLDPGLRVVFLHRPGEGAGGNWMKLDAILSPGVDMRSSAWWKKKAVKLARTSRRVP</sequence>
<evidence type="ECO:0000313" key="2">
    <source>
        <dbReference type="Proteomes" id="UP000077069"/>
    </source>
</evidence>
<dbReference type="AlphaFoldDB" id="A0A177CD76"/>
<dbReference type="EMBL" id="KV441552">
    <property type="protein sequence ID" value="OAG05594.1"/>
    <property type="molecule type" value="Genomic_DNA"/>
</dbReference>
<dbReference type="InParanoid" id="A0A177CD76"/>
<protein>
    <submittedName>
        <fullName evidence="1">Uncharacterized protein</fullName>
    </submittedName>
</protein>
<gene>
    <name evidence="1" type="ORF">CC84DRAFT_1175747</name>
</gene>
<dbReference type="Proteomes" id="UP000077069">
    <property type="component" value="Unassembled WGS sequence"/>
</dbReference>
<dbReference type="GeneID" id="28763660"/>
<reference evidence="1 2" key="1">
    <citation type="submission" date="2016-05" db="EMBL/GenBank/DDBJ databases">
        <title>Comparative analysis of secretome profiles of manganese(II)-oxidizing ascomycete fungi.</title>
        <authorList>
            <consortium name="DOE Joint Genome Institute"/>
            <person name="Zeiner C.A."/>
            <person name="Purvine S.O."/>
            <person name="Zink E.M."/>
            <person name="Wu S."/>
            <person name="Pasa-Tolic L."/>
            <person name="Chaput D.L."/>
            <person name="Haridas S."/>
            <person name="Grigoriev I.V."/>
            <person name="Santelli C.M."/>
            <person name="Hansel C.M."/>
        </authorList>
    </citation>
    <scope>NUCLEOTIDE SEQUENCE [LARGE SCALE GENOMIC DNA]</scope>
    <source>
        <strain evidence="1 2">AP3s5-JAC2a</strain>
    </source>
</reference>
<name>A0A177CD76_9PLEO</name>
<proteinExistence type="predicted"/>
<dbReference type="RefSeq" id="XP_018035959.1">
    <property type="nucleotide sequence ID" value="XM_018180174.1"/>
</dbReference>
<evidence type="ECO:0000313" key="1">
    <source>
        <dbReference type="EMBL" id="OAG05594.1"/>
    </source>
</evidence>
<organism evidence="1 2">
    <name type="scientific">Paraphaeosphaeria sporulosa</name>
    <dbReference type="NCBI Taxonomy" id="1460663"/>
    <lineage>
        <taxon>Eukaryota</taxon>
        <taxon>Fungi</taxon>
        <taxon>Dikarya</taxon>
        <taxon>Ascomycota</taxon>
        <taxon>Pezizomycotina</taxon>
        <taxon>Dothideomycetes</taxon>
        <taxon>Pleosporomycetidae</taxon>
        <taxon>Pleosporales</taxon>
        <taxon>Massarineae</taxon>
        <taxon>Didymosphaeriaceae</taxon>
        <taxon>Paraphaeosphaeria</taxon>
    </lineage>
</organism>
<keyword evidence="2" id="KW-1185">Reference proteome</keyword>
<accession>A0A177CD76</accession>